<evidence type="ECO:0000259" key="1">
    <source>
        <dbReference type="Pfam" id="PF19040"/>
    </source>
</evidence>
<feature type="domain" description="SGNH" evidence="1">
    <location>
        <begin position="138"/>
        <end position="380"/>
    </location>
</feature>
<gene>
    <name evidence="2" type="ORF">THRCLA_01457</name>
</gene>
<protein>
    <recommendedName>
        <fullName evidence="1">SGNH domain-containing protein</fullName>
    </recommendedName>
</protein>
<name>A0A1W0A885_9STRA</name>
<organism evidence="2 3">
    <name type="scientific">Thraustotheca clavata</name>
    <dbReference type="NCBI Taxonomy" id="74557"/>
    <lineage>
        <taxon>Eukaryota</taxon>
        <taxon>Sar</taxon>
        <taxon>Stramenopiles</taxon>
        <taxon>Oomycota</taxon>
        <taxon>Saprolegniomycetes</taxon>
        <taxon>Saprolegniales</taxon>
        <taxon>Achlyaceae</taxon>
        <taxon>Thraustotheca</taxon>
    </lineage>
</organism>
<evidence type="ECO:0000313" key="2">
    <source>
        <dbReference type="EMBL" id="OQS06503.1"/>
    </source>
</evidence>
<dbReference type="InterPro" id="IPR043968">
    <property type="entry name" value="SGNH"/>
</dbReference>
<comment type="caution">
    <text evidence="2">The sequence shown here is derived from an EMBL/GenBank/DDBJ whole genome shotgun (WGS) entry which is preliminary data.</text>
</comment>
<dbReference type="OrthoDB" id="78508at2759"/>
<dbReference type="Proteomes" id="UP000243217">
    <property type="component" value="Unassembled WGS sequence"/>
</dbReference>
<keyword evidence="3" id="KW-1185">Reference proteome</keyword>
<dbReference type="AlphaFoldDB" id="A0A1W0A885"/>
<sequence length="391" mass="43360">MVKSEVPVVEVVSTEAPIIAGPVAPVATPISKMQNDLTNTKITTSSPGDTIVASTVAPVVIEKPQVTEALAAVKPVNTKNTVKKQHAKTTVMTALKGSKDDDWDKGAGDLCPSGSPYAAMINLDPPFPYRGDRKIPTYDEKCQLLNPDNEKNGLVMVVGDSHADMSKPRFVKLHEDAVKAKKPFPTVVFKTRFGRALLPCRPEYYETIELLKRIKPQVAMFVVHYMQYLNPGAPEDQPYVAPPQCCFIEYTTCKEQSMDDVREMLNQYQADLSELAALGIKVYVVDQGPETYWQCPESWVNGNQLVMPLKVSRASWAEEYKWLYDPLHAAIAGANATLLDYTDNYSDGDEVFMTNPDGWPVMSNHNHLAAHTARYYLSVIDQVIDAALPLH</sequence>
<accession>A0A1W0A885</accession>
<dbReference type="EMBL" id="JNBS01000338">
    <property type="protein sequence ID" value="OQS06503.1"/>
    <property type="molecule type" value="Genomic_DNA"/>
</dbReference>
<dbReference type="Pfam" id="PF19040">
    <property type="entry name" value="SGNH"/>
    <property type="match status" value="1"/>
</dbReference>
<proteinExistence type="predicted"/>
<reference evidence="2 3" key="1">
    <citation type="journal article" date="2014" name="Genome Biol. Evol.">
        <title>The secreted proteins of Achlya hypogyna and Thraustotheca clavata identify the ancestral oomycete secretome and reveal gene acquisitions by horizontal gene transfer.</title>
        <authorList>
            <person name="Misner I."/>
            <person name="Blouin N."/>
            <person name="Leonard G."/>
            <person name="Richards T.A."/>
            <person name="Lane C.E."/>
        </authorList>
    </citation>
    <scope>NUCLEOTIDE SEQUENCE [LARGE SCALE GENOMIC DNA]</scope>
    <source>
        <strain evidence="2 3">ATCC 34112</strain>
    </source>
</reference>
<evidence type="ECO:0000313" key="3">
    <source>
        <dbReference type="Proteomes" id="UP000243217"/>
    </source>
</evidence>